<proteinExistence type="predicted"/>
<dbReference type="GO" id="GO:0016020">
    <property type="term" value="C:membrane"/>
    <property type="evidence" value="ECO:0007669"/>
    <property type="project" value="InterPro"/>
</dbReference>
<organism evidence="8">
    <name type="scientific">marine sediment metagenome</name>
    <dbReference type="NCBI Taxonomy" id="412755"/>
    <lineage>
        <taxon>unclassified sequences</taxon>
        <taxon>metagenomes</taxon>
        <taxon>ecological metagenomes</taxon>
    </lineage>
</organism>
<comment type="subcellular location">
    <subcellularLocation>
        <location evidence="1">Endomembrane system</location>
        <topology evidence="1">Multi-pass membrane protein</topology>
    </subcellularLocation>
</comment>
<dbReference type="EMBL" id="BARU01014518">
    <property type="protein sequence ID" value="GAH33717.1"/>
    <property type="molecule type" value="Genomic_DNA"/>
</dbReference>
<evidence type="ECO:0000256" key="6">
    <source>
        <dbReference type="ARBA" id="ARBA00023136"/>
    </source>
</evidence>
<sequence length="36" mass="3911">MDTLNILLMAFISIVLINNLVLTKFLGICPYLGVSG</sequence>
<evidence type="ECO:0000256" key="2">
    <source>
        <dbReference type="ARBA" id="ARBA00022448"/>
    </source>
</evidence>
<name>X1EMA2_9ZZZZ</name>
<evidence type="ECO:0000256" key="3">
    <source>
        <dbReference type="ARBA" id="ARBA00022692"/>
    </source>
</evidence>
<feature type="non-terminal residue" evidence="8">
    <location>
        <position position="36"/>
    </location>
</feature>
<reference evidence="8" key="1">
    <citation type="journal article" date="2014" name="Front. Microbiol.">
        <title>High frequency of phylogenetically diverse reductive dehalogenase-homologous genes in deep subseafloor sedimentary metagenomes.</title>
        <authorList>
            <person name="Kawai M."/>
            <person name="Futagami T."/>
            <person name="Toyoda A."/>
            <person name="Takaki Y."/>
            <person name="Nishi S."/>
            <person name="Hori S."/>
            <person name="Arai W."/>
            <person name="Tsubouchi T."/>
            <person name="Morono Y."/>
            <person name="Uchiyama I."/>
            <person name="Ito T."/>
            <person name="Fujiyama A."/>
            <person name="Inagaki F."/>
            <person name="Takami H."/>
        </authorList>
    </citation>
    <scope>NUCLEOTIDE SEQUENCE</scope>
    <source>
        <strain evidence="8">Expedition CK06-06</strain>
    </source>
</reference>
<keyword evidence="5 7" id="KW-1133">Transmembrane helix</keyword>
<evidence type="ECO:0008006" key="9">
    <source>
        <dbReference type="Google" id="ProtNLM"/>
    </source>
</evidence>
<dbReference type="AlphaFoldDB" id="X1EMA2"/>
<evidence type="ECO:0000256" key="7">
    <source>
        <dbReference type="SAM" id="Phobius"/>
    </source>
</evidence>
<dbReference type="GO" id="GO:0012505">
    <property type="term" value="C:endomembrane system"/>
    <property type="evidence" value="ECO:0007669"/>
    <property type="project" value="UniProtKB-SubCell"/>
</dbReference>
<keyword evidence="2" id="KW-0813">Transport</keyword>
<gene>
    <name evidence="8" type="ORF">S03H2_25571</name>
</gene>
<dbReference type="Pfam" id="PF02508">
    <property type="entry name" value="Rnf-Nqr"/>
    <property type="match status" value="1"/>
</dbReference>
<keyword evidence="4" id="KW-1278">Translocase</keyword>
<evidence type="ECO:0000256" key="4">
    <source>
        <dbReference type="ARBA" id="ARBA00022967"/>
    </source>
</evidence>
<evidence type="ECO:0000313" key="8">
    <source>
        <dbReference type="EMBL" id="GAH33717.1"/>
    </source>
</evidence>
<keyword evidence="3 7" id="KW-0812">Transmembrane</keyword>
<dbReference type="InterPro" id="IPR003667">
    <property type="entry name" value="NqrDE/RnfAE"/>
</dbReference>
<evidence type="ECO:0000256" key="5">
    <source>
        <dbReference type="ARBA" id="ARBA00022989"/>
    </source>
</evidence>
<comment type="caution">
    <text evidence="8">The sequence shown here is derived from an EMBL/GenBank/DDBJ whole genome shotgun (WGS) entry which is preliminary data.</text>
</comment>
<evidence type="ECO:0000256" key="1">
    <source>
        <dbReference type="ARBA" id="ARBA00004127"/>
    </source>
</evidence>
<feature type="transmembrane region" description="Helical" evidence="7">
    <location>
        <begin position="6"/>
        <end position="34"/>
    </location>
</feature>
<keyword evidence="6 7" id="KW-0472">Membrane</keyword>
<accession>X1EMA2</accession>
<protein>
    <recommendedName>
        <fullName evidence="9">Electron transport complex subunit RsxA</fullName>
    </recommendedName>
</protein>